<dbReference type="AlphaFoldDB" id="A0AAP0J257"/>
<proteinExistence type="predicted"/>
<accession>A0AAP0J257</accession>
<dbReference type="EMBL" id="JBBNAG010000006">
    <property type="protein sequence ID" value="KAK9126028.1"/>
    <property type="molecule type" value="Genomic_DNA"/>
</dbReference>
<evidence type="ECO:0000256" key="1">
    <source>
        <dbReference type="SAM" id="MobiDB-lite"/>
    </source>
</evidence>
<dbReference type="Proteomes" id="UP001419268">
    <property type="component" value="Unassembled WGS sequence"/>
</dbReference>
<evidence type="ECO:0000313" key="3">
    <source>
        <dbReference type="Proteomes" id="UP001419268"/>
    </source>
</evidence>
<feature type="compositionally biased region" description="Polar residues" evidence="1">
    <location>
        <begin position="1"/>
        <end position="11"/>
    </location>
</feature>
<keyword evidence="3" id="KW-1185">Reference proteome</keyword>
<comment type="caution">
    <text evidence="2">The sequence shown here is derived from an EMBL/GenBank/DDBJ whole genome shotgun (WGS) entry which is preliminary data.</text>
</comment>
<feature type="compositionally biased region" description="Basic and acidic residues" evidence="1">
    <location>
        <begin position="13"/>
        <end position="22"/>
    </location>
</feature>
<feature type="region of interest" description="Disordered" evidence="1">
    <location>
        <begin position="78"/>
        <end position="112"/>
    </location>
</feature>
<protein>
    <submittedName>
        <fullName evidence="2">Uncharacterized protein</fullName>
    </submittedName>
</protein>
<reference evidence="2 3" key="1">
    <citation type="submission" date="2024-01" db="EMBL/GenBank/DDBJ databases">
        <title>Genome assemblies of Stephania.</title>
        <authorList>
            <person name="Yang L."/>
        </authorList>
    </citation>
    <scope>NUCLEOTIDE SEQUENCE [LARGE SCALE GENOMIC DNA]</scope>
    <source>
        <strain evidence="2">JXDWG</strain>
        <tissue evidence="2">Leaf</tissue>
    </source>
</reference>
<gene>
    <name evidence="2" type="ORF">Scep_014874</name>
</gene>
<feature type="region of interest" description="Disordered" evidence="1">
    <location>
        <begin position="1"/>
        <end position="22"/>
    </location>
</feature>
<organism evidence="2 3">
    <name type="scientific">Stephania cephalantha</name>
    <dbReference type="NCBI Taxonomy" id="152367"/>
    <lineage>
        <taxon>Eukaryota</taxon>
        <taxon>Viridiplantae</taxon>
        <taxon>Streptophyta</taxon>
        <taxon>Embryophyta</taxon>
        <taxon>Tracheophyta</taxon>
        <taxon>Spermatophyta</taxon>
        <taxon>Magnoliopsida</taxon>
        <taxon>Ranunculales</taxon>
        <taxon>Menispermaceae</taxon>
        <taxon>Menispermoideae</taxon>
        <taxon>Cissampelideae</taxon>
        <taxon>Stephania</taxon>
    </lineage>
</organism>
<sequence>MGFLSSSLNRQQGRREKEERSAWSVLEKKRSVSIEALVRKKEIIKLVTTAPSTLQKAYERAMASENFVSTRARVPVASSVPSQSVGGSGGDRRGKRFRQLRQRDRAQNVGSVASPPYVAHTALVSFGPAQSYASAPQQPRPSVLKTSIYQRMKPRVVAIYRVEFQSGAKIGTEV</sequence>
<evidence type="ECO:0000313" key="2">
    <source>
        <dbReference type="EMBL" id="KAK9126028.1"/>
    </source>
</evidence>
<name>A0AAP0J257_9MAGN</name>